<gene>
    <name evidence="3" type="ORF">JCM21531_2354</name>
</gene>
<dbReference type="EMBL" id="BAVR01000026">
    <property type="protein sequence ID" value="GAE88872.1"/>
    <property type="molecule type" value="Genomic_DNA"/>
</dbReference>
<keyword evidence="1" id="KW-0812">Transmembrane</keyword>
<dbReference type="Proteomes" id="UP000019109">
    <property type="component" value="Unassembled WGS sequence"/>
</dbReference>
<keyword evidence="1" id="KW-0472">Membrane</keyword>
<evidence type="ECO:0000313" key="4">
    <source>
        <dbReference type="Proteomes" id="UP000019109"/>
    </source>
</evidence>
<reference evidence="3" key="1">
    <citation type="journal article" date="2014" name="Genome Announc.">
        <title>Draft Genome Sequence of Clostridium straminisolvens Strain JCM 21531T, Isolated from a Cellulose-Degrading Bacterial Community.</title>
        <authorList>
            <person name="Yuki M."/>
            <person name="Oshima K."/>
            <person name="Suda W."/>
            <person name="Sakamoto M."/>
            <person name="Kitamura K."/>
            <person name="Iida T."/>
            <person name="Hattori M."/>
            <person name="Ohkuma M."/>
        </authorList>
    </citation>
    <scope>NUCLEOTIDE SEQUENCE [LARGE SCALE GENOMIC DNA]</scope>
    <source>
        <strain evidence="3">JCM 21531</strain>
    </source>
</reference>
<dbReference type="InterPro" id="IPR025328">
    <property type="entry name" value="DUF4234"/>
</dbReference>
<keyword evidence="1" id="KW-1133">Transmembrane helix</keyword>
<accession>W4V6P9</accession>
<protein>
    <recommendedName>
        <fullName evidence="2">DUF4234 domain-containing protein</fullName>
    </recommendedName>
</protein>
<feature type="transmembrane region" description="Helical" evidence="1">
    <location>
        <begin position="20"/>
        <end position="38"/>
    </location>
</feature>
<name>W4V6P9_9FIRM</name>
<feature type="transmembrane region" description="Helical" evidence="1">
    <location>
        <begin position="58"/>
        <end position="76"/>
    </location>
</feature>
<organism evidence="3 4">
    <name type="scientific">Acetivibrio straminisolvens JCM 21531</name>
    <dbReference type="NCBI Taxonomy" id="1294263"/>
    <lineage>
        <taxon>Bacteria</taxon>
        <taxon>Bacillati</taxon>
        <taxon>Bacillota</taxon>
        <taxon>Clostridia</taxon>
        <taxon>Eubacteriales</taxon>
        <taxon>Oscillospiraceae</taxon>
        <taxon>Acetivibrio</taxon>
    </lineage>
</organism>
<dbReference type="STRING" id="1294263.JCM21531_2354"/>
<dbReference type="Pfam" id="PF14018">
    <property type="entry name" value="DUF4234"/>
    <property type="match status" value="1"/>
</dbReference>
<dbReference type="AlphaFoldDB" id="W4V6P9"/>
<feature type="domain" description="DUF4234" evidence="2">
    <location>
        <begin position="19"/>
        <end position="77"/>
    </location>
</feature>
<evidence type="ECO:0000259" key="2">
    <source>
        <dbReference type="Pfam" id="PF14018"/>
    </source>
</evidence>
<proteinExistence type="predicted"/>
<keyword evidence="4" id="KW-1185">Reference proteome</keyword>
<evidence type="ECO:0000256" key="1">
    <source>
        <dbReference type="SAM" id="Phobius"/>
    </source>
</evidence>
<evidence type="ECO:0000313" key="3">
    <source>
        <dbReference type="EMBL" id="GAE88872.1"/>
    </source>
</evidence>
<sequence>MSEELQNATGKSSVSPGTEILLCIVTCGIYAIYWYYKYGKLIAEAQEQAGLRVEDNSVLYLLLAIFGLGIVNMALMQSAANKIWEQDLI</sequence>
<comment type="caution">
    <text evidence="3">The sequence shown here is derived from an EMBL/GenBank/DDBJ whole genome shotgun (WGS) entry which is preliminary data.</text>
</comment>